<name>A0A7X8YCR2_9MICC</name>
<protein>
    <submittedName>
        <fullName evidence="1">Acyl-CoA thioesterase</fullName>
    </submittedName>
</protein>
<accession>A0A7X8YCR2</accession>
<evidence type="ECO:0000313" key="1">
    <source>
        <dbReference type="EMBL" id="NLS08695.1"/>
    </source>
</evidence>
<sequence>MTAKTVTVHLRWGDQDAYGHINNVAILRILEEARARAFWSAPEEGEEGIFPPLEPDQPVWALVADFQLKYRRQLPYQRQPVRVELSIPKVGGANFVIDYALFANDDDASPRVTAQSTLVMVDKDTGKPQRLDAQMRARLQEFSA</sequence>
<evidence type="ECO:0000313" key="2">
    <source>
        <dbReference type="Proteomes" id="UP000523139"/>
    </source>
</evidence>
<keyword evidence="2" id="KW-1185">Reference proteome</keyword>
<reference evidence="1 2" key="1">
    <citation type="submission" date="2020-04" db="EMBL/GenBank/DDBJ databases">
        <title>Nesterenkonia sp. nov., isolated from marine sediment.</title>
        <authorList>
            <person name="Zhang G."/>
        </authorList>
    </citation>
    <scope>NUCLEOTIDE SEQUENCE [LARGE SCALE GENOMIC DNA]</scope>
    <source>
        <strain evidence="1 2">MY13</strain>
    </source>
</reference>
<dbReference type="RefSeq" id="WP_168886186.1">
    <property type="nucleotide sequence ID" value="NZ_JABAHY010000001.1"/>
</dbReference>
<dbReference type="PANTHER" id="PTHR31793">
    <property type="entry name" value="4-HYDROXYBENZOYL-COA THIOESTERASE FAMILY MEMBER"/>
    <property type="match status" value="1"/>
</dbReference>
<dbReference type="GO" id="GO:0047617">
    <property type="term" value="F:fatty acyl-CoA hydrolase activity"/>
    <property type="evidence" value="ECO:0007669"/>
    <property type="project" value="TreeGrafter"/>
</dbReference>
<dbReference type="Proteomes" id="UP000523139">
    <property type="component" value="Unassembled WGS sequence"/>
</dbReference>
<dbReference type="Pfam" id="PF13279">
    <property type="entry name" value="4HBT_2"/>
    <property type="match status" value="1"/>
</dbReference>
<organism evidence="1 2">
    <name type="scientific">Nesterenkonia sedimenti</name>
    <dbReference type="NCBI Taxonomy" id="1463632"/>
    <lineage>
        <taxon>Bacteria</taxon>
        <taxon>Bacillati</taxon>
        <taxon>Actinomycetota</taxon>
        <taxon>Actinomycetes</taxon>
        <taxon>Micrococcales</taxon>
        <taxon>Micrococcaceae</taxon>
        <taxon>Nesterenkonia</taxon>
    </lineage>
</organism>
<dbReference type="InterPro" id="IPR029069">
    <property type="entry name" value="HotDog_dom_sf"/>
</dbReference>
<proteinExistence type="predicted"/>
<comment type="caution">
    <text evidence="1">The sequence shown here is derived from an EMBL/GenBank/DDBJ whole genome shotgun (WGS) entry which is preliminary data.</text>
</comment>
<dbReference type="InterPro" id="IPR050563">
    <property type="entry name" value="4-hydroxybenzoyl-CoA_TE"/>
</dbReference>
<dbReference type="Gene3D" id="3.10.129.10">
    <property type="entry name" value="Hotdog Thioesterase"/>
    <property type="match status" value="1"/>
</dbReference>
<gene>
    <name evidence="1" type="ORF">HGQ17_01475</name>
</gene>
<dbReference type="EMBL" id="JABAHY010000001">
    <property type="protein sequence ID" value="NLS08695.1"/>
    <property type="molecule type" value="Genomic_DNA"/>
</dbReference>
<dbReference type="AlphaFoldDB" id="A0A7X8YCR2"/>
<dbReference type="SUPFAM" id="SSF54637">
    <property type="entry name" value="Thioesterase/thiol ester dehydrase-isomerase"/>
    <property type="match status" value="1"/>
</dbReference>
<dbReference type="PANTHER" id="PTHR31793:SF24">
    <property type="entry name" value="LONG-CHAIN ACYL-COA THIOESTERASE FADM"/>
    <property type="match status" value="1"/>
</dbReference>
<dbReference type="CDD" id="cd00586">
    <property type="entry name" value="4HBT"/>
    <property type="match status" value="1"/>
</dbReference>